<organism evidence="1 2">
    <name type="scientific">Absidia repens</name>
    <dbReference type="NCBI Taxonomy" id="90262"/>
    <lineage>
        <taxon>Eukaryota</taxon>
        <taxon>Fungi</taxon>
        <taxon>Fungi incertae sedis</taxon>
        <taxon>Mucoromycota</taxon>
        <taxon>Mucoromycotina</taxon>
        <taxon>Mucoromycetes</taxon>
        <taxon>Mucorales</taxon>
        <taxon>Cunninghamellaceae</taxon>
        <taxon>Absidia</taxon>
    </lineage>
</organism>
<gene>
    <name evidence="1" type="ORF">BCR42DRAFT_405170</name>
</gene>
<keyword evidence="2" id="KW-1185">Reference proteome</keyword>
<reference evidence="1 2" key="1">
    <citation type="submission" date="2016-07" db="EMBL/GenBank/DDBJ databases">
        <title>Pervasive Adenine N6-methylation of Active Genes in Fungi.</title>
        <authorList>
            <consortium name="DOE Joint Genome Institute"/>
            <person name="Mondo S.J."/>
            <person name="Dannebaum R.O."/>
            <person name="Kuo R.C."/>
            <person name="Labutti K."/>
            <person name="Haridas S."/>
            <person name="Kuo A."/>
            <person name="Salamov A."/>
            <person name="Ahrendt S.R."/>
            <person name="Lipzen A."/>
            <person name="Sullivan W."/>
            <person name="Andreopoulos W.B."/>
            <person name="Clum A."/>
            <person name="Lindquist E."/>
            <person name="Daum C."/>
            <person name="Ramamoorthy G.K."/>
            <person name="Gryganskyi A."/>
            <person name="Culley D."/>
            <person name="Magnuson J.K."/>
            <person name="James T.Y."/>
            <person name="O'Malley M.A."/>
            <person name="Stajich J.E."/>
            <person name="Spatafora J.W."/>
            <person name="Visel A."/>
            <person name="Grigoriev I.V."/>
        </authorList>
    </citation>
    <scope>NUCLEOTIDE SEQUENCE [LARGE SCALE GENOMIC DNA]</scope>
    <source>
        <strain evidence="1 2">NRRL 1336</strain>
    </source>
</reference>
<dbReference type="Proteomes" id="UP000193560">
    <property type="component" value="Unassembled WGS sequence"/>
</dbReference>
<evidence type="ECO:0000313" key="2">
    <source>
        <dbReference type="Proteomes" id="UP000193560"/>
    </source>
</evidence>
<sequence>MIRTHTLFVSPSLAPFLPPPQIFFIRLDSLSIHISLFLHYTLLPLLSFVVQKIMITHTYIYIHTHTYI</sequence>
<dbReference type="EMBL" id="MCGE01000003">
    <property type="protein sequence ID" value="ORZ23626.1"/>
    <property type="molecule type" value="Genomic_DNA"/>
</dbReference>
<name>A0A1X2IX39_9FUNG</name>
<proteinExistence type="predicted"/>
<protein>
    <submittedName>
        <fullName evidence="1">Uncharacterized protein</fullName>
    </submittedName>
</protein>
<dbReference type="AlphaFoldDB" id="A0A1X2IX39"/>
<comment type="caution">
    <text evidence="1">The sequence shown here is derived from an EMBL/GenBank/DDBJ whole genome shotgun (WGS) entry which is preliminary data.</text>
</comment>
<accession>A0A1X2IX39</accession>
<evidence type="ECO:0000313" key="1">
    <source>
        <dbReference type="EMBL" id="ORZ23626.1"/>
    </source>
</evidence>